<evidence type="ECO:0000313" key="2">
    <source>
        <dbReference type="EMBL" id="CAD6270902.1"/>
    </source>
</evidence>
<protein>
    <submittedName>
        <fullName evidence="2">Uncharacterized protein</fullName>
    </submittedName>
</protein>
<keyword evidence="1" id="KW-0175">Coiled coil</keyword>
<dbReference type="AlphaFoldDB" id="A0A811RM59"/>
<proteinExistence type="predicted"/>
<evidence type="ECO:0000256" key="1">
    <source>
        <dbReference type="SAM" id="Coils"/>
    </source>
</evidence>
<dbReference type="Proteomes" id="UP000604825">
    <property type="component" value="Unassembled WGS sequence"/>
</dbReference>
<name>A0A811RM59_9POAL</name>
<accession>A0A811RM59</accession>
<evidence type="ECO:0000313" key="3">
    <source>
        <dbReference type="Proteomes" id="UP000604825"/>
    </source>
</evidence>
<comment type="caution">
    <text evidence="2">The sequence shown here is derived from an EMBL/GenBank/DDBJ whole genome shotgun (WGS) entry which is preliminary data.</text>
</comment>
<dbReference type="EMBL" id="CAJGYO010000015">
    <property type="protein sequence ID" value="CAD6270902.1"/>
    <property type="molecule type" value="Genomic_DNA"/>
</dbReference>
<reference evidence="2" key="1">
    <citation type="submission" date="2020-10" db="EMBL/GenBank/DDBJ databases">
        <authorList>
            <person name="Han B."/>
            <person name="Lu T."/>
            <person name="Zhao Q."/>
            <person name="Huang X."/>
            <person name="Zhao Y."/>
        </authorList>
    </citation>
    <scope>NUCLEOTIDE SEQUENCE</scope>
</reference>
<organism evidence="2 3">
    <name type="scientific">Miscanthus lutarioriparius</name>
    <dbReference type="NCBI Taxonomy" id="422564"/>
    <lineage>
        <taxon>Eukaryota</taxon>
        <taxon>Viridiplantae</taxon>
        <taxon>Streptophyta</taxon>
        <taxon>Embryophyta</taxon>
        <taxon>Tracheophyta</taxon>
        <taxon>Spermatophyta</taxon>
        <taxon>Magnoliopsida</taxon>
        <taxon>Liliopsida</taxon>
        <taxon>Poales</taxon>
        <taxon>Poaceae</taxon>
        <taxon>PACMAD clade</taxon>
        <taxon>Panicoideae</taxon>
        <taxon>Andropogonodae</taxon>
        <taxon>Andropogoneae</taxon>
        <taxon>Saccharinae</taxon>
        <taxon>Miscanthus</taxon>
    </lineage>
</organism>
<gene>
    <name evidence="2" type="ORF">NCGR_LOCUS54191</name>
</gene>
<keyword evidence="3" id="KW-1185">Reference proteome</keyword>
<feature type="coiled-coil region" evidence="1">
    <location>
        <begin position="56"/>
        <end position="83"/>
    </location>
</feature>
<sequence length="160" mass="17794">MRVQLPAGSTGLVVEEFGPKLSLTDTDQDLAHATGLSIETYQKSTEFNSVFKSAKAERLQANVTELSNQLDHKYAELAEIRQDADRDLVQVMTTITRQAKDMKEVQEGTRPVIGLFYSEGDKNRPLADVLKELPGRISSYIKEMGKSCIRGFRTTLGLLS</sequence>